<accession>A0A1C7N968</accession>
<evidence type="ECO:0000313" key="8">
    <source>
        <dbReference type="Proteomes" id="UP000093000"/>
    </source>
</evidence>
<dbReference type="PANTHER" id="PTHR12815:SF18">
    <property type="entry name" value="SORTING AND ASSEMBLY MACHINERY COMPONENT 50 HOMOLOG"/>
    <property type="match status" value="1"/>
</dbReference>
<dbReference type="PANTHER" id="PTHR12815">
    <property type="entry name" value="SORTING AND ASSEMBLY MACHINERY SAMM50 PROTEIN FAMILY MEMBER"/>
    <property type="match status" value="1"/>
</dbReference>
<proteinExistence type="inferred from homology"/>
<evidence type="ECO:0000256" key="4">
    <source>
        <dbReference type="ARBA" id="ARBA00022692"/>
    </source>
</evidence>
<gene>
    <name evidence="7" type="ORF">A0J61_06481</name>
</gene>
<comment type="similarity">
    <text evidence="2">Belongs to the SAM50/omp85 family.</text>
</comment>
<dbReference type="InterPro" id="IPR039910">
    <property type="entry name" value="D15-like"/>
</dbReference>
<dbReference type="Gene3D" id="2.40.160.50">
    <property type="entry name" value="membrane protein fhac: a member of the omp85/tpsb transporter family"/>
    <property type="match status" value="1"/>
</dbReference>
<dbReference type="STRING" id="101091.A0A1C7N968"/>
<evidence type="ECO:0000256" key="1">
    <source>
        <dbReference type="ARBA" id="ARBA00004374"/>
    </source>
</evidence>
<dbReference type="Pfam" id="PF01103">
    <property type="entry name" value="Omp85"/>
    <property type="match status" value="1"/>
</dbReference>
<sequence length="484" mass="53522">MEENKQVPIEQDIQQQREFQAEASRRLFSLLDQTASQKAHVNSVTILGTKTTRARFLETATKEILEAKTYAEVINISQQIAEKLQRFDIFEEPVQVLLDSASESDPLAAPDSINVVLQAKEKSRVFIKTGTEIGNNEGNMNGSVTIRNVFGGAELLETVASFGTRNSSAFQFNFSRPVQASPDSRLELNAHRIVCNNTLASSYEELARGLGLRYKTLSRFGFHELSYDLTWRSIDRVSPNASLSIRKEVGESLKSSIIHTFVRERRDDMLLPANGHYVRLVNELAGMLGLGNAHFFKTELETQFCKQFGGGQFLVDSETDELLGVHPGIVWSTTFRAGFLANLSQENARKAVTVSDRFMLGGPLSVRGFRTAGIGPRDYKDALGGDLYWAGGLSLIAPLPKWESKPLRAHAFVNAGTNVPWVMSKSIEDTAQSLMQSPSVSAGFGLIYRHSIARIELNYCVPLTAARGDQIKRGLQLGVGINFL</sequence>
<keyword evidence="8" id="KW-1185">Reference proteome</keyword>
<evidence type="ECO:0000259" key="6">
    <source>
        <dbReference type="Pfam" id="PF01103"/>
    </source>
</evidence>
<organism evidence="7 8">
    <name type="scientific">Choanephora cucurbitarum</name>
    <dbReference type="NCBI Taxonomy" id="101091"/>
    <lineage>
        <taxon>Eukaryota</taxon>
        <taxon>Fungi</taxon>
        <taxon>Fungi incertae sedis</taxon>
        <taxon>Mucoromycota</taxon>
        <taxon>Mucoromycotina</taxon>
        <taxon>Mucoromycetes</taxon>
        <taxon>Mucorales</taxon>
        <taxon>Mucorineae</taxon>
        <taxon>Choanephoraceae</taxon>
        <taxon>Choanephoroideae</taxon>
        <taxon>Choanephora</taxon>
    </lineage>
</organism>
<dbReference type="InterPro" id="IPR000184">
    <property type="entry name" value="Bac_surfAg_D15"/>
</dbReference>
<dbReference type="OrthoDB" id="1724197at2759"/>
<evidence type="ECO:0000313" key="7">
    <source>
        <dbReference type="EMBL" id="OBZ85468.1"/>
    </source>
</evidence>
<keyword evidence="4" id="KW-0812">Transmembrane</keyword>
<evidence type="ECO:0000256" key="5">
    <source>
        <dbReference type="ARBA" id="ARBA00023136"/>
    </source>
</evidence>
<reference evidence="7 8" key="1">
    <citation type="submission" date="2016-03" db="EMBL/GenBank/DDBJ databases">
        <title>Choanephora cucurbitarum.</title>
        <authorList>
            <person name="Min B."/>
            <person name="Park H."/>
            <person name="Park J.-H."/>
            <person name="Shin H.-D."/>
            <person name="Choi I.-G."/>
        </authorList>
    </citation>
    <scope>NUCLEOTIDE SEQUENCE [LARGE SCALE GENOMIC DNA]</scope>
    <source>
        <strain evidence="7 8">KUS-F28377</strain>
    </source>
</reference>
<protein>
    <submittedName>
        <fullName evidence="7">SAM50-like protein SPAC17C9.06</fullName>
    </submittedName>
</protein>
<dbReference type="EMBL" id="LUGH01000393">
    <property type="protein sequence ID" value="OBZ85468.1"/>
    <property type="molecule type" value="Genomic_DNA"/>
</dbReference>
<name>A0A1C7N968_9FUNG</name>
<keyword evidence="5" id="KW-0472">Membrane</keyword>
<dbReference type="InParanoid" id="A0A1C7N968"/>
<dbReference type="GO" id="GO:0005741">
    <property type="term" value="C:mitochondrial outer membrane"/>
    <property type="evidence" value="ECO:0007669"/>
    <property type="project" value="UniProtKB-SubCell"/>
</dbReference>
<keyword evidence="3" id="KW-1134">Transmembrane beta strand</keyword>
<comment type="subcellular location">
    <subcellularLocation>
        <location evidence="1">Mitochondrion outer membrane</location>
        <topology evidence="1">Multi-pass membrane protein</topology>
    </subcellularLocation>
</comment>
<comment type="caution">
    <text evidence="7">The sequence shown here is derived from an EMBL/GenBank/DDBJ whole genome shotgun (WGS) entry which is preliminary data.</text>
</comment>
<evidence type="ECO:0000256" key="3">
    <source>
        <dbReference type="ARBA" id="ARBA00022452"/>
    </source>
</evidence>
<dbReference type="AlphaFoldDB" id="A0A1C7N968"/>
<dbReference type="FunCoup" id="A0A1C7N968">
    <property type="interactions" value="513"/>
</dbReference>
<dbReference type="Proteomes" id="UP000093000">
    <property type="component" value="Unassembled WGS sequence"/>
</dbReference>
<evidence type="ECO:0000256" key="2">
    <source>
        <dbReference type="ARBA" id="ARBA00010913"/>
    </source>
</evidence>
<feature type="domain" description="Bacterial surface antigen (D15)" evidence="6">
    <location>
        <begin position="148"/>
        <end position="483"/>
    </location>
</feature>
<dbReference type="GO" id="GO:0045040">
    <property type="term" value="P:protein insertion into mitochondrial outer membrane"/>
    <property type="evidence" value="ECO:0007669"/>
    <property type="project" value="TreeGrafter"/>
</dbReference>